<proteinExistence type="predicted"/>
<reference evidence="1 2" key="2">
    <citation type="submission" date="2018-11" db="EMBL/GenBank/DDBJ databases">
        <authorList>
            <consortium name="Pathogen Informatics"/>
        </authorList>
    </citation>
    <scope>NUCLEOTIDE SEQUENCE [LARGE SCALE GENOMIC DNA]</scope>
</reference>
<dbReference type="InterPro" id="IPR015915">
    <property type="entry name" value="Kelch-typ_b-propeller"/>
</dbReference>
<dbReference type="Proteomes" id="UP000278807">
    <property type="component" value="Unassembled WGS sequence"/>
</dbReference>
<dbReference type="EMBL" id="UZAE01012820">
    <property type="protein sequence ID" value="VDO06856.1"/>
    <property type="molecule type" value="Genomic_DNA"/>
</dbReference>
<dbReference type="Gene3D" id="2.120.10.80">
    <property type="entry name" value="Kelch-type beta propeller"/>
    <property type="match status" value="1"/>
</dbReference>
<evidence type="ECO:0000313" key="3">
    <source>
        <dbReference type="WBParaSite" id="HNAJ_0000997401-mRNA-1"/>
    </source>
</evidence>
<organism evidence="3">
    <name type="scientific">Rodentolepis nana</name>
    <name type="common">Dwarf tapeworm</name>
    <name type="synonym">Hymenolepis nana</name>
    <dbReference type="NCBI Taxonomy" id="102285"/>
    <lineage>
        <taxon>Eukaryota</taxon>
        <taxon>Metazoa</taxon>
        <taxon>Spiralia</taxon>
        <taxon>Lophotrochozoa</taxon>
        <taxon>Platyhelminthes</taxon>
        <taxon>Cestoda</taxon>
        <taxon>Eucestoda</taxon>
        <taxon>Cyclophyllidea</taxon>
        <taxon>Hymenolepididae</taxon>
        <taxon>Rodentolepis</taxon>
    </lineage>
</organism>
<evidence type="ECO:0000313" key="2">
    <source>
        <dbReference type="Proteomes" id="UP000278807"/>
    </source>
</evidence>
<dbReference type="OrthoDB" id="6253194at2759"/>
<dbReference type="WBParaSite" id="HNAJ_0000997401-mRNA-1">
    <property type="protein sequence ID" value="HNAJ_0000997401-mRNA-1"/>
    <property type="gene ID" value="HNAJ_0000997401"/>
</dbReference>
<gene>
    <name evidence="1" type="ORF">HNAJ_LOCUS9969</name>
</gene>
<reference evidence="3" key="1">
    <citation type="submission" date="2017-02" db="UniProtKB">
        <authorList>
            <consortium name="WormBaseParasite"/>
        </authorList>
    </citation>
    <scope>IDENTIFICATION</scope>
</reference>
<evidence type="ECO:0000313" key="1">
    <source>
        <dbReference type="EMBL" id="VDO06856.1"/>
    </source>
</evidence>
<protein>
    <submittedName>
        <fullName evidence="3">Dirigent protein</fullName>
    </submittedName>
</protein>
<sequence length="162" mass="17441">MPTPRCATGATHIPGVGDIVVGGYVETEGVMQHTDKAEILLTTASPLGHAGSWCEIAPMLRSSGFPAAEFFNGNVYVAGHLLASTSVEMLSLFSEGPPQWTKVINAPFSTVSIISFNGGLMFGGEFSKSEFICVYTVRQTNFYLDFAVVFVEGTPDPWYFSL</sequence>
<dbReference type="SUPFAM" id="SSF117281">
    <property type="entry name" value="Kelch motif"/>
    <property type="match status" value="1"/>
</dbReference>
<name>A0A0R3TQY9_RODNA</name>
<accession>A0A0R3TQY9</accession>
<dbReference type="AlphaFoldDB" id="A0A0R3TQY9"/>
<keyword evidence="2" id="KW-1185">Reference proteome</keyword>